<dbReference type="NCBIfam" id="NF006689">
    <property type="entry name" value="PRK09237.1"/>
    <property type="match status" value="1"/>
</dbReference>
<keyword evidence="6" id="KW-1185">Reference proteome</keyword>
<reference evidence="5 6" key="1">
    <citation type="submission" date="2019-07" db="EMBL/GenBank/DDBJ databases">
        <title>Full genome sequence of Devosia sp. Gsoil 520.</title>
        <authorList>
            <person name="Im W.-T."/>
        </authorList>
    </citation>
    <scope>NUCLEOTIDE SEQUENCE [LARGE SCALE GENOMIC DNA]</scope>
    <source>
        <strain evidence="5 6">Gsoil 520</strain>
    </source>
</reference>
<protein>
    <submittedName>
        <fullName evidence="5">Amidohydrolase/deacetylase family metallohydrolase</fullName>
    </submittedName>
</protein>
<keyword evidence="5" id="KW-0378">Hydrolase</keyword>
<gene>
    <name evidence="5" type="ORF">FPZ08_14990</name>
</gene>
<feature type="binding site" evidence="1">
    <location>
        <position position="280"/>
    </location>
    <ligand>
        <name>Zn(2+)</name>
        <dbReference type="ChEBI" id="CHEBI:29105"/>
        <label>1</label>
    </ligand>
</feature>
<keyword evidence="1" id="KW-0862">Zinc</keyword>
<dbReference type="RefSeq" id="WP_146290753.1">
    <property type="nucleotide sequence ID" value="NZ_CP042304.1"/>
</dbReference>
<sequence length="380" mass="40012">MHYDLIVRNGHLLDVAQGLDRTGSLAFAGGKIAAIDVSEADTATAEVDASGQYVTAGLIDLHTHVYVGGTSLGVDPDELARGSAVTTLVDAGSAGAANIAGFRAHVIERADVRILAYLNISFAGIFGFGGALSVGEGWERRLLGVRECVAAVRDHRDIIVGIKARVGPSSSGDSVIDPLKLALQAAEELDLPVMVHVEMPPPTIDEIADLLRPGDVLTHCCRPYPNAVVSPRSGEVNRSCMAARERGVFFDTGHGRGSFDYAAFGRMQRAGFLPDVISSDVHLFNRKTPAVDLLTTMNKAIALGVDLPDVVTMATTAAATALRRPELGALKVGAAGDASLFTLEETPRELFDSLGALLVAQKSLRPRGTVQAGAWREAVL</sequence>
<feature type="modified residue" description="N6-carboxylysine" evidence="2">
    <location>
        <position position="163"/>
    </location>
</feature>
<evidence type="ECO:0000256" key="2">
    <source>
        <dbReference type="PIRSR" id="PIRSR039004-2"/>
    </source>
</evidence>
<dbReference type="InterPro" id="IPR020043">
    <property type="entry name" value="Deacetylase_Atu3266-like"/>
</dbReference>
<dbReference type="SUPFAM" id="SSF51556">
    <property type="entry name" value="Metallo-dependent hydrolases"/>
    <property type="match status" value="1"/>
</dbReference>
<feature type="binding site" description="via carbamate group" evidence="1">
    <location>
        <position position="163"/>
    </location>
    <ligand>
        <name>Zn(2+)</name>
        <dbReference type="ChEBI" id="CHEBI:29105"/>
        <label>2</label>
    </ligand>
</feature>
<dbReference type="GO" id="GO:0016810">
    <property type="term" value="F:hydrolase activity, acting on carbon-nitrogen (but not peptide) bonds"/>
    <property type="evidence" value="ECO:0007669"/>
    <property type="project" value="InterPro"/>
</dbReference>
<dbReference type="OrthoDB" id="9796020at2"/>
<dbReference type="InterPro" id="IPR011059">
    <property type="entry name" value="Metal-dep_hydrolase_composite"/>
</dbReference>
<evidence type="ECO:0000259" key="4">
    <source>
        <dbReference type="Pfam" id="PF01979"/>
    </source>
</evidence>
<feature type="binding site" description="via carbamate group" evidence="1">
    <location>
        <position position="163"/>
    </location>
    <ligand>
        <name>Zn(2+)</name>
        <dbReference type="ChEBI" id="CHEBI:29105"/>
        <label>1</label>
    </ligand>
</feature>
<dbReference type="GO" id="GO:0019213">
    <property type="term" value="F:deacetylase activity"/>
    <property type="evidence" value="ECO:0007669"/>
    <property type="project" value="InterPro"/>
</dbReference>
<evidence type="ECO:0000313" key="5">
    <source>
        <dbReference type="EMBL" id="QDZ11937.1"/>
    </source>
</evidence>
<dbReference type="InterPro" id="IPR006680">
    <property type="entry name" value="Amidohydro-rel"/>
</dbReference>
<dbReference type="Proteomes" id="UP000315364">
    <property type="component" value="Chromosome"/>
</dbReference>
<dbReference type="SUPFAM" id="SSF51338">
    <property type="entry name" value="Composite domain of metallo-dependent hydrolases"/>
    <property type="match status" value="1"/>
</dbReference>
<dbReference type="AlphaFoldDB" id="A0A5B8LUE9"/>
<name>A0A5B8LUE9_9HYPH</name>
<dbReference type="KEGG" id="dea:FPZ08_14990"/>
<proteinExistence type="predicted"/>
<dbReference type="Pfam" id="PF01979">
    <property type="entry name" value="Amidohydro_1"/>
    <property type="match status" value="1"/>
</dbReference>
<feature type="domain" description="Amidohydrolase-related" evidence="4">
    <location>
        <begin position="53"/>
        <end position="346"/>
    </location>
</feature>
<feature type="binding site" evidence="1">
    <location>
        <position position="219"/>
    </location>
    <ligand>
        <name>Zn(2+)</name>
        <dbReference type="ChEBI" id="CHEBI:29105"/>
        <label>2</label>
    </ligand>
</feature>
<dbReference type="InterPro" id="IPR032466">
    <property type="entry name" value="Metal_Hydrolase"/>
</dbReference>
<dbReference type="GO" id="GO:0046872">
    <property type="term" value="F:metal ion binding"/>
    <property type="evidence" value="ECO:0007669"/>
    <property type="project" value="UniProtKB-KW"/>
</dbReference>
<feature type="site" description="Transition state stabilizer" evidence="3">
    <location>
        <position position="165"/>
    </location>
</feature>
<feature type="binding site" evidence="1">
    <location>
        <position position="64"/>
    </location>
    <ligand>
        <name>Zn(2+)</name>
        <dbReference type="ChEBI" id="CHEBI:29105"/>
        <label>1</label>
    </ligand>
</feature>
<evidence type="ECO:0000256" key="1">
    <source>
        <dbReference type="PIRSR" id="PIRSR039004-1"/>
    </source>
</evidence>
<dbReference type="PANTHER" id="PTHR42717">
    <property type="entry name" value="DIHYDROOROTASE-RELATED"/>
    <property type="match status" value="1"/>
</dbReference>
<evidence type="ECO:0000256" key="3">
    <source>
        <dbReference type="PIRSR" id="PIRSR039004-3"/>
    </source>
</evidence>
<feature type="binding site" evidence="1">
    <location>
        <position position="62"/>
    </location>
    <ligand>
        <name>Zn(2+)</name>
        <dbReference type="ChEBI" id="CHEBI:29105"/>
        <label>1</label>
    </ligand>
</feature>
<dbReference type="EMBL" id="CP042304">
    <property type="protein sequence ID" value="QDZ11937.1"/>
    <property type="molecule type" value="Genomic_DNA"/>
</dbReference>
<dbReference type="Gene3D" id="2.30.40.10">
    <property type="entry name" value="Urease, subunit C, domain 1"/>
    <property type="match status" value="1"/>
</dbReference>
<accession>A0A5B8LUE9</accession>
<organism evidence="5 6">
    <name type="scientific">Devosia ginsengisoli</name>
    <dbReference type="NCBI Taxonomy" id="400770"/>
    <lineage>
        <taxon>Bacteria</taxon>
        <taxon>Pseudomonadati</taxon>
        <taxon>Pseudomonadota</taxon>
        <taxon>Alphaproteobacteria</taxon>
        <taxon>Hyphomicrobiales</taxon>
        <taxon>Devosiaceae</taxon>
        <taxon>Devosia</taxon>
    </lineage>
</organism>
<dbReference type="Gene3D" id="3.20.20.140">
    <property type="entry name" value="Metal-dependent hydrolases"/>
    <property type="match status" value="1"/>
</dbReference>
<keyword evidence="1" id="KW-0479">Metal-binding</keyword>
<dbReference type="PANTHER" id="PTHR42717:SF1">
    <property type="entry name" value="IMIDAZOLONEPROPIONASE AND RELATED AMIDOHYDROLASES"/>
    <property type="match status" value="1"/>
</dbReference>
<dbReference type="PIRSF" id="PIRSF039004">
    <property type="entry name" value="ADE_EF_0837"/>
    <property type="match status" value="1"/>
</dbReference>
<feature type="binding site" evidence="1">
    <location>
        <position position="196"/>
    </location>
    <ligand>
        <name>Zn(2+)</name>
        <dbReference type="ChEBI" id="CHEBI:29105"/>
        <label>2</label>
    </ligand>
</feature>
<evidence type="ECO:0000313" key="6">
    <source>
        <dbReference type="Proteomes" id="UP000315364"/>
    </source>
</evidence>